<proteinExistence type="predicted"/>
<dbReference type="EMBL" id="FUEG01000030">
    <property type="protein sequence ID" value="SJL15699.1"/>
    <property type="molecule type" value="Genomic_DNA"/>
</dbReference>
<dbReference type="Proteomes" id="UP000219338">
    <property type="component" value="Unassembled WGS sequence"/>
</dbReference>
<keyword evidence="2" id="KW-1185">Reference proteome</keyword>
<name>A0A284S3W3_ARMOS</name>
<organism evidence="1 2">
    <name type="scientific">Armillaria ostoyae</name>
    <name type="common">Armillaria root rot fungus</name>
    <dbReference type="NCBI Taxonomy" id="47428"/>
    <lineage>
        <taxon>Eukaryota</taxon>
        <taxon>Fungi</taxon>
        <taxon>Dikarya</taxon>
        <taxon>Basidiomycota</taxon>
        <taxon>Agaricomycotina</taxon>
        <taxon>Agaricomycetes</taxon>
        <taxon>Agaricomycetidae</taxon>
        <taxon>Agaricales</taxon>
        <taxon>Marasmiineae</taxon>
        <taxon>Physalacriaceae</taxon>
        <taxon>Armillaria</taxon>
    </lineage>
</organism>
<evidence type="ECO:0000313" key="2">
    <source>
        <dbReference type="Proteomes" id="UP000219338"/>
    </source>
</evidence>
<evidence type="ECO:0000313" key="1">
    <source>
        <dbReference type="EMBL" id="SJL15699.1"/>
    </source>
</evidence>
<protein>
    <submittedName>
        <fullName evidence="1">Uncharacterized protein</fullName>
    </submittedName>
</protein>
<dbReference type="AlphaFoldDB" id="A0A284S3W3"/>
<reference evidence="2" key="1">
    <citation type="journal article" date="2017" name="Nat. Ecol. Evol.">
        <title>Genome expansion and lineage-specific genetic innovations in the forest pathogenic fungi Armillaria.</title>
        <authorList>
            <person name="Sipos G."/>
            <person name="Prasanna A.N."/>
            <person name="Walter M.C."/>
            <person name="O'Connor E."/>
            <person name="Balint B."/>
            <person name="Krizsan K."/>
            <person name="Kiss B."/>
            <person name="Hess J."/>
            <person name="Varga T."/>
            <person name="Slot J."/>
            <person name="Riley R."/>
            <person name="Boka B."/>
            <person name="Rigling D."/>
            <person name="Barry K."/>
            <person name="Lee J."/>
            <person name="Mihaltcheva S."/>
            <person name="LaButti K."/>
            <person name="Lipzen A."/>
            <person name="Waldron R."/>
            <person name="Moloney N.M."/>
            <person name="Sperisen C."/>
            <person name="Kredics L."/>
            <person name="Vagvoelgyi C."/>
            <person name="Patrignani A."/>
            <person name="Fitzpatrick D."/>
            <person name="Nagy I."/>
            <person name="Doyle S."/>
            <person name="Anderson J.B."/>
            <person name="Grigoriev I.V."/>
            <person name="Gueldener U."/>
            <person name="Muensterkoetter M."/>
            <person name="Nagy L.G."/>
        </authorList>
    </citation>
    <scope>NUCLEOTIDE SEQUENCE [LARGE SCALE GENOMIC DNA]</scope>
    <source>
        <strain evidence="2">C18/9</strain>
    </source>
</reference>
<accession>A0A284S3W3</accession>
<sequence>MIAVEFCTMLSVQSPPSSSPHTPKRDKGPWVWEQWYSSPRMWRTAMGADVYLRKRKGNERSRWLTFHQKFPSVRTRL</sequence>
<gene>
    <name evidence="1" type="ORF">ARMOST_19203</name>
</gene>